<dbReference type="AlphaFoldDB" id="D3EYZ3"/>
<evidence type="ECO:0000256" key="1">
    <source>
        <dbReference type="ARBA" id="ARBA00010641"/>
    </source>
</evidence>
<evidence type="ECO:0000256" key="3">
    <source>
        <dbReference type="ARBA" id="ARBA00023082"/>
    </source>
</evidence>
<reference evidence="8 9" key="1">
    <citation type="journal article" date="2010" name="Stand. Genomic Sci.">
        <title>Complete genome sequence of Conexibacter woesei type strain (ID131577).</title>
        <authorList>
            <person name="Pukall R."/>
            <person name="Lapidus A."/>
            <person name="Glavina Del Rio T."/>
            <person name="Copeland A."/>
            <person name="Tice H."/>
            <person name="Cheng J.-F."/>
            <person name="Lucas S."/>
            <person name="Chen F."/>
            <person name="Nolan M."/>
            <person name="Bruce D."/>
            <person name="Goodwin L."/>
            <person name="Pitluck S."/>
            <person name="Mavromatis K."/>
            <person name="Ivanova N."/>
            <person name="Ovchinnikova G."/>
            <person name="Pati A."/>
            <person name="Chen A."/>
            <person name="Palaniappan K."/>
            <person name="Land M."/>
            <person name="Hauser L."/>
            <person name="Chang Y.-J."/>
            <person name="Jeffries C.D."/>
            <person name="Chain P."/>
            <person name="Meincke L."/>
            <person name="Sims D."/>
            <person name="Brettin T."/>
            <person name="Detter J.C."/>
            <person name="Rohde M."/>
            <person name="Goeker M."/>
            <person name="Bristow J."/>
            <person name="Eisen J.A."/>
            <person name="Markowitz V."/>
            <person name="Kyrpides N.C."/>
            <person name="Klenk H.-P."/>
            <person name="Hugenholtz P."/>
        </authorList>
    </citation>
    <scope>NUCLEOTIDE SEQUENCE [LARGE SCALE GENOMIC DNA]</scope>
    <source>
        <strain evidence="9">DSM 14684 / CIP 108061 / JCM 11494 / NBRC 100937 / ID131577</strain>
    </source>
</reference>
<dbReference type="SUPFAM" id="SSF88659">
    <property type="entry name" value="Sigma3 and sigma4 domains of RNA polymerase sigma factors"/>
    <property type="match status" value="1"/>
</dbReference>
<dbReference type="Proteomes" id="UP000008229">
    <property type="component" value="Chromosome"/>
</dbReference>
<keyword evidence="3" id="KW-0731">Sigma factor</keyword>
<comment type="similarity">
    <text evidence="1">Belongs to the sigma-70 factor family. ECF subfamily.</text>
</comment>
<dbReference type="PANTHER" id="PTHR43133">
    <property type="entry name" value="RNA POLYMERASE ECF-TYPE SIGMA FACTO"/>
    <property type="match status" value="1"/>
</dbReference>
<dbReference type="InterPro" id="IPR013325">
    <property type="entry name" value="RNA_pol_sigma_r2"/>
</dbReference>
<organism evidence="8 9">
    <name type="scientific">Conexibacter woesei (strain DSM 14684 / CCUG 47730 / CIP 108061 / JCM 11494 / NBRC 100937 / ID131577)</name>
    <dbReference type="NCBI Taxonomy" id="469383"/>
    <lineage>
        <taxon>Bacteria</taxon>
        <taxon>Bacillati</taxon>
        <taxon>Actinomycetota</taxon>
        <taxon>Thermoleophilia</taxon>
        <taxon>Solirubrobacterales</taxon>
        <taxon>Conexibacteraceae</taxon>
        <taxon>Conexibacter</taxon>
    </lineage>
</organism>
<dbReference type="GO" id="GO:0006352">
    <property type="term" value="P:DNA-templated transcription initiation"/>
    <property type="evidence" value="ECO:0007669"/>
    <property type="project" value="InterPro"/>
</dbReference>
<dbReference type="GO" id="GO:0016987">
    <property type="term" value="F:sigma factor activity"/>
    <property type="evidence" value="ECO:0007669"/>
    <property type="project" value="UniProtKB-KW"/>
</dbReference>
<dbReference type="InterPro" id="IPR039425">
    <property type="entry name" value="RNA_pol_sigma-70-like"/>
</dbReference>
<dbReference type="EMBL" id="CP001854">
    <property type="protein sequence ID" value="ADB49867.1"/>
    <property type="molecule type" value="Genomic_DNA"/>
</dbReference>
<dbReference type="InterPro" id="IPR036388">
    <property type="entry name" value="WH-like_DNA-bd_sf"/>
</dbReference>
<dbReference type="SUPFAM" id="SSF88946">
    <property type="entry name" value="Sigma2 domain of RNA polymerase sigma factors"/>
    <property type="match status" value="1"/>
</dbReference>
<reference evidence="9" key="2">
    <citation type="submission" date="2010-01" db="EMBL/GenBank/DDBJ databases">
        <title>The complete genome of Conexibacter woesei DSM 14684.</title>
        <authorList>
            <consortium name="US DOE Joint Genome Institute (JGI-PGF)"/>
            <person name="Lucas S."/>
            <person name="Copeland A."/>
            <person name="Lapidus A."/>
            <person name="Glavina del Rio T."/>
            <person name="Dalin E."/>
            <person name="Tice H."/>
            <person name="Bruce D."/>
            <person name="Goodwin L."/>
            <person name="Pitluck S."/>
            <person name="Kyrpides N."/>
            <person name="Mavromatis K."/>
            <person name="Ivanova N."/>
            <person name="Mikhailova N."/>
            <person name="Chertkov O."/>
            <person name="Brettin T."/>
            <person name="Detter J.C."/>
            <person name="Han C."/>
            <person name="Larimer F."/>
            <person name="Land M."/>
            <person name="Hauser L."/>
            <person name="Markowitz V."/>
            <person name="Cheng J.-F."/>
            <person name="Hugenholtz P."/>
            <person name="Woyke T."/>
            <person name="Wu D."/>
            <person name="Pukall R."/>
            <person name="Steenblock K."/>
            <person name="Schneider S."/>
            <person name="Klenk H.-P."/>
            <person name="Eisen J.A."/>
        </authorList>
    </citation>
    <scope>NUCLEOTIDE SEQUENCE [LARGE SCALE GENOMIC DNA]</scope>
    <source>
        <strain evidence="9">DSM 14684 / CIP 108061 / JCM 11494 / NBRC 100937 / ID131577</strain>
    </source>
</reference>
<feature type="region of interest" description="Disordered" evidence="6">
    <location>
        <begin position="352"/>
        <end position="510"/>
    </location>
</feature>
<dbReference type="InterPro" id="IPR014284">
    <property type="entry name" value="RNA_pol_sigma-70_dom"/>
</dbReference>
<dbReference type="Gene3D" id="1.10.1740.10">
    <property type="match status" value="1"/>
</dbReference>
<protein>
    <submittedName>
        <fullName evidence="8">RNA polymerase, sigma-24 subunit, ECF subfamily</fullName>
    </submittedName>
</protein>
<name>D3EYZ3_CONWI</name>
<dbReference type="KEGG" id="cwo:Cwoe_1439"/>
<feature type="compositionally biased region" description="Basic and acidic residues" evidence="6">
    <location>
        <begin position="422"/>
        <end position="437"/>
    </location>
</feature>
<feature type="compositionally biased region" description="Low complexity" evidence="6">
    <location>
        <begin position="463"/>
        <end position="479"/>
    </location>
</feature>
<evidence type="ECO:0000313" key="8">
    <source>
        <dbReference type="EMBL" id="ADB49867.1"/>
    </source>
</evidence>
<evidence type="ECO:0000259" key="7">
    <source>
        <dbReference type="Pfam" id="PF08281"/>
    </source>
</evidence>
<evidence type="ECO:0000313" key="9">
    <source>
        <dbReference type="Proteomes" id="UP000008229"/>
    </source>
</evidence>
<feature type="compositionally biased region" description="Low complexity" evidence="6">
    <location>
        <begin position="408"/>
        <end position="421"/>
    </location>
</feature>
<dbReference type="STRING" id="469383.Cwoe_1439"/>
<sequence>MTAGYIHDEQKVGEHQEGDPLQARRTMTAVSATPYEQHRGYVLAVLARRCGWLDASEREEILHDAYAVFLEKQRDGQLDRDAMRPQQVRAYLTQTALNKALDEGKRARRRTSVELDEGLEVAAGEPTADELLSESWDGARLREIVAELPERQQAIVKLRFFFDRTPEEIQRYLGVTERVYRRELERAMRLVATRFELVREGTFCESRRSLILAFVAGIAGPNRTADARRHLASCSGCARWAVELHENARQVGAAVPIPVLAVHLSGRGEWLATAGRTLDGMRERVAELLGGARDAATSAMVRADPASGSLLAGARPGAVVAVAAGCLTLGSTATYCAVEGIPRPLRALVGAAPESTRAAERPAPRRAAASSSAARTAPAALAPAPGWARPAAKPARTTPQALAPSGRPQPTTRRPAQPRATQAERRQAAAKRQERATSSEFGVEGGGTAGGGGTSGGTGGGSTPPAASSGSSGAPPASSGGSGGTGSTGGGSGSGTPSGEGGRWGSEFGP</sequence>
<keyword evidence="2" id="KW-0805">Transcription regulation</keyword>
<keyword evidence="5" id="KW-0804">Transcription</keyword>
<feature type="domain" description="RNA polymerase sigma factor 70 region 4 type 2" evidence="7">
    <location>
        <begin position="140"/>
        <end position="189"/>
    </location>
</feature>
<dbReference type="PANTHER" id="PTHR43133:SF8">
    <property type="entry name" value="RNA POLYMERASE SIGMA FACTOR HI_1459-RELATED"/>
    <property type="match status" value="1"/>
</dbReference>
<feature type="compositionally biased region" description="Low complexity" evidence="6">
    <location>
        <begin position="365"/>
        <end position="401"/>
    </location>
</feature>
<dbReference type="RefSeq" id="WP_012932918.1">
    <property type="nucleotide sequence ID" value="NC_013739.1"/>
</dbReference>
<dbReference type="eggNOG" id="COG1595">
    <property type="taxonomic scope" value="Bacteria"/>
</dbReference>
<evidence type="ECO:0000256" key="4">
    <source>
        <dbReference type="ARBA" id="ARBA00023125"/>
    </source>
</evidence>
<keyword evidence="4" id="KW-0238">DNA-binding</keyword>
<dbReference type="GO" id="GO:0003677">
    <property type="term" value="F:DNA binding"/>
    <property type="evidence" value="ECO:0007669"/>
    <property type="project" value="UniProtKB-KW"/>
</dbReference>
<evidence type="ECO:0000256" key="5">
    <source>
        <dbReference type="ARBA" id="ARBA00023163"/>
    </source>
</evidence>
<feature type="compositionally biased region" description="Gly residues" evidence="6">
    <location>
        <begin position="443"/>
        <end position="462"/>
    </location>
</feature>
<dbReference type="Gene3D" id="1.10.10.10">
    <property type="entry name" value="Winged helix-like DNA-binding domain superfamily/Winged helix DNA-binding domain"/>
    <property type="match status" value="1"/>
</dbReference>
<evidence type="ECO:0000256" key="2">
    <source>
        <dbReference type="ARBA" id="ARBA00023015"/>
    </source>
</evidence>
<dbReference type="InterPro" id="IPR013249">
    <property type="entry name" value="RNA_pol_sigma70_r4_t2"/>
</dbReference>
<accession>D3EYZ3</accession>
<proteinExistence type="inferred from homology"/>
<gene>
    <name evidence="8" type="ordered locus">Cwoe_1439</name>
</gene>
<feature type="compositionally biased region" description="Gly residues" evidence="6">
    <location>
        <begin position="480"/>
        <end position="504"/>
    </location>
</feature>
<dbReference type="InterPro" id="IPR013324">
    <property type="entry name" value="RNA_pol_sigma_r3/r4-like"/>
</dbReference>
<keyword evidence="9" id="KW-1185">Reference proteome</keyword>
<dbReference type="HOGENOM" id="CLU_533927_0_0_11"/>
<dbReference type="NCBIfam" id="TIGR02937">
    <property type="entry name" value="sigma70-ECF"/>
    <property type="match status" value="1"/>
</dbReference>
<dbReference type="OrthoDB" id="3688906at2"/>
<dbReference type="Pfam" id="PF08281">
    <property type="entry name" value="Sigma70_r4_2"/>
    <property type="match status" value="1"/>
</dbReference>
<evidence type="ECO:0000256" key="6">
    <source>
        <dbReference type="SAM" id="MobiDB-lite"/>
    </source>
</evidence>